<name>A0ABS3YLV7_9BACT</name>
<feature type="signal peptide" evidence="2">
    <location>
        <begin position="1"/>
        <end position="19"/>
    </location>
</feature>
<evidence type="ECO:0000313" key="3">
    <source>
        <dbReference type="EMBL" id="MBO9198863.1"/>
    </source>
</evidence>
<organism evidence="3 4">
    <name type="scientific">Niastella soli</name>
    <dbReference type="NCBI Taxonomy" id="2821487"/>
    <lineage>
        <taxon>Bacteria</taxon>
        <taxon>Pseudomonadati</taxon>
        <taxon>Bacteroidota</taxon>
        <taxon>Chitinophagia</taxon>
        <taxon>Chitinophagales</taxon>
        <taxon>Chitinophagaceae</taxon>
        <taxon>Niastella</taxon>
    </lineage>
</organism>
<dbReference type="PROSITE" id="PS50005">
    <property type="entry name" value="TPR"/>
    <property type="match status" value="1"/>
</dbReference>
<dbReference type="InterPro" id="IPR011990">
    <property type="entry name" value="TPR-like_helical_dom_sf"/>
</dbReference>
<keyword evidence="1" id="KW-0802">TPR repeat</keyword>
<keyword evidence="2" id="KW-0732">Signal</keyword>
<keyword evidence="4" id="KW-1185">Reference proteome</keyword>
<dbReference type="RefSeq" id="WP_209136947.1">
    <property type="nucleotide sequence ID" value="NZ_JAGHKO010000001.1"/>
</dbReference>
<feature type="repeat" description="TPR" evidence="1">
    <location>
        <begin position="215"/>
        <end position="248"/>
    </location>
</feature>
<dbReference type="Proteomes" id="UP000677244">
    <property type="component" value="Unassembled WGS sequence"/>
</dbReference>
<dbReference type="Gene3D" id="1.25.40.10">
    <property type="entry name" value="Tetratricopeptide repeat domain"/>
    <property type="match status" value="1"/>
</dbReference>
<protein>
    <submittedName>
        <fullName evidence="3">Tetratricopeptide repeat protein</fullName>
    </submittedName>
</protein>
<dbReference type="EMBL" id="JAGHKO010000001">
    <property type="protein sequence ID" value="MBO9198863.1"/>
    <property type="molecule type" value="Genomic_DNA"/>
</dbReference>
<dbReference type="Pfam" id="PF13431">
    <property type="entry name" value="TPR_17"/>
    <property type="match status" value="1"/>
</dbReference>
<gene>
    <name evidence="3" type="ORF">J7I42_01220</name>
</gene>
<comment type="caution">
    <text evidence="3">The sequence shown here is derived from an EMBL/GenBank/DDBJ whole genome shotgun (WGS) entry which is preliminary data.</text>
</comment>
<evidence type="ECO:0000256" key="1">
    <source>
        <dbReference type="PROSITE-ProRule" id="PRU00339"/>
    </source>
</evidence>
<reference evidence="3 4" key="1">
    <citation type="submission" date="2021-03" db="EMBL/GenBank/DDBJ databases">
        <title>Assistant Professor.</title>
        <authorList>
            <person name="Huq M.A."/>
        </authorList>
    </citation>
    <scope>NUCLEOTIDE SEQUENCE [LARGE SCALE GENOMIC DNA]</scope>
    <source>
        <strain evidence="3 4">MAH-29</strain>
    </source>
</reference>
<dbReference type="InterPro" id="IPR019734">
    <property type="entry name" value="TPR_rpt"/>
</dbReference>
<feature type="chain" id="PRO_5045167314" evidence="2">
    <location>
        <begin position="20"/>
        <end position="296"/>
    </location>
</feature>
<dbReference type="Pfam" id="PF13181">
    <property type="entry name" value="TPR_8"/>
    <property type="match status" value="1"/>
</dbReference>
<dbReference type="SUPFAM" id="SSF48452">
    <property type="entry name" value="TPR-like"/>
    <property type="match status" value="1"/>
</dbReference>
<evidence type="ECO:0000313" key="4">
    <source>
        <dbReference type="Proteomes" id="UP000677244"/>
    </source>
</evidence>
<sequence length="296" mass="33762">MPKQILLCLLVLLAGQSFAQNYKGAFNRLLKEKDTAAQRQLLQTWQQAAPTDAELFVAYFNYYFRASRQEIVHLSEGDNGNPSLALTDSTGSPVGFLSEDFGYDSALLERAFHYINKGISNYTTRLDMRFGKIYALGQIENYESFTNEIITAIELSNKLKSQWAWADNKKLENPETFFLGAIQDYVVQLYNAGDDQLNRMRRIAQTVLKYYPKHVESLSNLAITYGLQGNYDKALESLLQAEKIMPRDVIVLNNIATMYERKGDKTNAIKYFELTAKLGDKETRNAAVEKLKELKN</sequence>
<accession>A0ABS3YLV7</accession>
<proteinExistence type="predicted"/>
<dbReference type="SMART" id="SM00028">
    <property type="entry name" value="TPR"/>
    <property type="match status" value="2"/>
</dbReference>
<evidence type="ECO:0000256" key="2">
    <source>
        <dbReference type="SAM" id="SignalP"/>
    </source>
</evidence>